<accession>A0A963Z6P5</accession>
<comment type="caution">
    <text evidence="1">The sequence shown here is derived from an EMBL/GenBank/DDBJ whole genome shotgun (WGS) entry which is preliminary data.</text>
</comment>
<dbReference type="AlphaFoldDB" id="A0A963Z6P5"/>
<dbReference type="EMBL" id="JAESVA010000016">
    <property type="protein sequence ID" value="MCB8883807.1"/>
    <property type="molecule type" value="Genomic_DNA"/>
</dbReference>
<keyword evidence="2" id="KW-1185">Reference proteome</keyword>
<evidence type="ECO:0000313" key="1">
    <source>
        <dbReference type="EMBL" id="MCB8883807.1"/>
    </source>
</evidence>
<proteinExistence type="predicted"/>
<protein>
    <submittedName>
        <fullName evidence="1">Uncharacterized protein</fullName>
    </submittedName>
</protein>
<name>A0A963Z6P5_9PROT</name>
<dbReference type="RefSeq" id="WP_227310545.1">
    <property type="nucleotide sequence ID" value="NZ_JAESVA010000016.1"/>
</dbReference>
<organism evidence="1 2">
    <name type="scientific">Acidisoma cellulosilyticum</name>
    <dbReference type="NCBI Taxonomy" id="2802395"/>
    <lineage>
        <taxon>Bacteria</taxon>
        <taxon>Pseudomonadati</taxon>
        <taxon>Pseudomonadota</taxon>
        <taxon>Alphaproteobacteria</taxon>
        <taxon>Acetobacterales</taxon>
        <taxon>Acidocellaceae</taxon>
        <taxon>Acidisoma</taxon>
    </lineage>
</organism>
<gene>
    <name evidence="1" type="ORF">ACELLULO517_26405</name>
</gene>
<reference evidence="1 2" key="1">
    <citation type="journal article" date="2021" name="Microorganisms">
        <title>Acidisoma silvae sp. nov. and Acidisomacellulosilytica sp. nov., Two Acidophilic Bacteria Isolated from Decaying Wood, Hydrolyzing Cellulose and Producing Poly-3-hydroxybutyrate.</title>
        <authorList>
            <person name="Mieszkin S."/>
            <person name="Pouder E."/>
            <person name="Uroz S."/>
            <person name="Simon-Colin C."/>
            <person name="Alain K."/>
        </authorList>
    </citation>
    <scope>NUCLEOTIDE SEQUENCE [LARGE SCALE GENOMIC DNA]</scope>
    <source>
        <strain evidence="1 2">HW T5.17</strain>
    </source>
</reference>
<evidence type="ECO:0000313" key="2">
    <source>
        <dbReference type="Proteomes" id="UP000721844"/>
    </source>
</evidence>
<sequence>MSTHPARHRRHPPWSVGVSLVRLSCKHWCWRIILYELTDWGLSDLPRLVGLRPDAKPGRRSPAGHTVLGYVFFIPGDTPHVGVARIAAAWPALRFVP</sequence>
<dbReference type="Proteomes" id="UP000721844">
    <property type="component" value="Unassembled WGS sequence"/>
</dbReference>